<evidence type="ECO:0000313" key="1">
    <source>
        <dbReference type="EMBL" id="MCZ0668236.1"/>
    </source>
</evidence>
<name>A0A9Q4I042_MEDGN</name>
<sequence length="53" mass="6341">MITMQQRKERIEDLLDERLGMIENGEVNTYYQTRDIANLTQALLNIVRIMKEE</sequence>
<protein>
    <submittedName>
        <fullName evidence="1">Uncharacterized protein</fullName>
    </submittedName>
</protein>
<proteinExistence type="predicted"/>
<evidence type="ECO:0000313" key="2">
    <source>
        <dbReference type="Proteomes" id="UP001079535"/>
    </source>
</evidence>
<organism evidence="1 2">
    <name type="scientific">Mediterraneibacter gnavus</name>
    <name type="common">Ruminococcus gnavus</name>
    <dbReference type="NCBI Taxonomy" id="33038"/>
    <lineage>
        <taxon>Bacteria</taxon>
        <taxon>Bacillati</taxon>
        <taxon>Bacillota</taxon>
        <taxon>Clostridia</taxon>
        <taxon>Lachnospirales</taxon>
        <taxon>Lachnospiraceae</taxon>
        <taxon>Mediterraneibacter</taxon>
    </lineage>
</organism>
<dbReference type="Proteomes" id="UP001079535">
    <property type="component" value="Unassembled WGS sequence"/>
</dbReference>
<dbReference type="RefSeq" id="WP_268803640.1">
    <property type="nucleotide sequence ID" value="NZ_CP176629.1"/>
</dbReference>
<comment type="caution">
    <text evidence="1">The sequence shown here is derived from an EMBL/GenBank/DDBJ whole genome shotgun (WGS) entry which is preliminary data.</text>
</comment>
<dbReference type="EMBL" id="JAPRAY010000015">
    <property type="protein sequence ID" value="MCZ0668236.1"/>
    <property type="molecule type" value="Genomic_DNA"/>
</dbReference>
<gene>
    <name evidence="1" type="ORF">OZZ17_11900</name>
</gene>
<reference evidence="1" key="1">
    <citation type="submission" date="2022-11" db="EMBL/GenBank/DDBJ databases">
        <title>Temperate bacteriophages infecting mucin-degrading bacterium Ruminococcus gnavus from the human gut.</title>
        <authorList>
            <person name="Buttimer C."/>
        </authorList>
    </citation>
    <scope>NUCLEOTIDE SEQUENCE</scope>
    <source>
        <strain evidence="1">CCUG 49994</strain>
    </source>
</reference>
<dbReference type="AlphaFoldDB" id="A0A9Q4I042"/>
<accession>A0A9Q4I042</accession>